<evidence type="ECO:0000313" key="1">
    <source>
        <dbReference type="EMBL" id="MFD1988479.1"/>
    </source>
</evidence>
<gene>
    <name evidence="1" type="ORF">ACFSGI_00660</name>
</gene>
<dbReference type="RefSeq" id="WP_204826459.1">
    <property type="nucleotide sequence ID" value="NZ_JBHUGF010000001.1"/>
</dbReference>
<reference evidence="2" key="1">
    <citation type="journal article" date="2019" name="Int. J. Syst. Evol. Microbiol.">
        <title>The Global Catalogue of Microorganisms (GCM) 10K type strain sequencing project: providing services to taxonomists for standard genome sequencing and annotation.</title>
        <authorList>
            <consortium name="The Broad Institute Genomics Platform"/>
            <consortium name="The Broad Institute Genome Sequencing Center for Infectious Disease"/>
            <person name="Wu L."/>
            <person name="Ma J."/>
        </authorList>
    </citation>
    <scope>NUCLEOTIDE SEQUENCE [LARGE SCALE GENOMIC DNA]</scope>
    <source>
        <strain evidence="2">CGMCC 1.15067</strain>
    </source>
</reference>
<proteinExistence type="predicted"/>
<protein>
    <submittedName>
        <fullName evidence="1">Imm63 family immunity protein</fullName>
    </submittedName>
</protein>
<organism evidence="1 2">
    <name type="scientific">Paenibacillus nicotianae</name>
    <dbReference type="NCBI Taxonomy" id="1526551"/>
    <lineage>
        <taxon>Bacteria</taxon>
        <taxon>Bacillati</taxon>
        <taxon>Bacillota</taxon>
        <taxon>Bacilli</taxon>
        <taxon>Bacillales</taxon>
        <taxon>Paenibacillaceae</taxon>
        <taxon>Paenibacillus</taxon>
    </lineage>
</organism>
<sequence length="142" mass="17016">MMIYTAQQIIEKITSLLQKTTIYDQQQHFQWVHAPFFDQERFELSPYIQMTNEGYVLKMYERNGQILHKLTADVDDVVYWILENTIQLILHTDRLQRQQQDSSYLNTDEPFIQAQANQAFSDIGGIYEQWHYQHRISTLETP</sequence>
<evidence type="ECO:0000313" key="2">
    <source>
        <dbReference type="Proteomes" id="UP001597403"/>
    </source>
</evidence>
<keyword evidence="2" id="KW-1185">Reference proteome</keyword>
<accession>A0ABW4UNC3</accession>
<name>A0ABW4UNC3_9BACL</name>
<dbReference type="Proteomes" id="UP001597403">
    <property type="component" value="Unassembled WGS sequence"/>
</dbReference>
<dbReference type="EMBL" id="JBHUGF010000001">
    <property type="protein sequence ID" value="MFD1988479.1"/>
    <property type="molecule type" value="Genomic_DNA"/>
</dbReference>
<comment type="caution">
    <text evidence="1">The sequence shown here is derived from an EMBL/GenBank/DDBJ whole genome shotgun (WGS) entry which is preliminary data.</text>
</comment>